<evidence type="ECO:0000313" key="2">
    <source>
        <dbReference type="EMBL" id="KAJ1520666.1"/>
    </source>
</evidence>
<dbReference type="Proteomes" id="UP001075354">
    <property type="component" value="Chromosome 14"/>
</dbReference>
<comment type="caution">
    <text evidence="2">The sequence shown here is derived from an EMBL/GenBank/DDBJ whole genome shotgun (WGS) entry which is preliminary data.</text>
</comment>
<accession>A0AAV7X7Z3</accession>
<dbReference type="AlphaFoldDB" id="A0AAV7X7Z3"/>
<sequence>MIQQQSKLCTGAMKLLQWPAFARSVSKSLWPACTRERVAIRHSSTVTHIQQTTEKEDGKTSNEGDASTQTQVQTKASVKVEKYEPQRAVLDAVMKVKTLTEAMEISKTFNANQRLQTLKNLVVAKVRPLPLIQTLTRSLSTSTEELDLKQLSDVLFVMAKLHYMDADVLSKTCDAMRAKVKQSSTPAVLGSSIMSLRKLQWKDPDLLDECSSWIQANYRTFDNPTNFIYTLALQNHSPPNLDVLLETIWKDLESSKYGPQSVINFLWSINVLNCSFPNDRARKALDAFFQPKFLHNLNSNHINIPIWIQLWNLHAIAKASWGQTDFVVPDSVQNVIQKIVEKNSKAAMVSEVTQLLFKELNANLYSTQVPTQMGFPIGKFSSLKFYM</sequence>
<feature type="region of interest" description="Disordered" evidence="1">
    <location>
        <begin position="44"/>
        <end position="73"/>
    </location>
</feature>
<protein>
    <submittedName>
        <fullName evidence="2">Uncharacterized protein</fullName>
    </submittedName>
</protein>
<dbReference type="EMBL" id="JAPTSV010000014">
    <property type="protein sequence ID" value="KAJ1520666.1"/>
    <property type="molecule type" value="Genomic_DNA"/>
</dbReference>
<feature type="compositionally biased region" description="Basic and acidic residues" evidence="1">
    <location>
        <begin position="53"/>
        <end position="62"/>
    </location>
</feature>
<name>A0AAV7X7Z3_9NEOP</name>
<reference evidence="2" key="1">
    <citation type="submission" date="2022-12" db="EMBL/GenBank/DDBJ databases">
        <title>Chromosome-level genome assembly of the bean flower thrips Megalurothrips usitatus.</title>
        <authorList>
            <person name="Ma L."/>
            <person name="Liu Q."/>
            <person name="Li H."/>
            <person name="Cai W."/>
        </authorList>
    </citation>
    <scope>NUCLEOTIDE SEQUENCE</scope>
    <source>
        <strain evidence="2">Cailab_2022a</strain>
    </source>
</reference>
<evidence type="ECO:0000256" key="1">
    <source>
        <dbReference type="SAM" id="MobiDB-lite"/>
    </source>
</evidence>
<organism evidence="2 3">
    <name type="scientific">Megalurothrips usitatus</name>
    <name type="common">bean blossom thrips</name>
    <dbReference type="NCBI Taxonomy" id="439358"/>
    <lineage>
        <taxon>Eukaryota</taxon>
        <taxon>Metazoa</taxon>
        <taxon>Ecdysozoa</taxon>
        <taxon>Arthropoda</taxon>
        <taxon>Hexapoda</taxon>
        <taxon>Insecta</taxon>
        <taxon>Pterygota</taxon>
        <taxon>Neoptera</taxon>
        <taxon>Paraneoptera</taxon>
        <taxon>Thysanoptera</taxon>
        <taxon>Terebrantia</taxon>
        <taxon>Thripoidea</taxon>
        <taxon>Thripidae</taxon>
        <taxon>Megalurothrips</taxon>
    </lineage>
</organism>
<proteinExistence type="predicted"/>
<keyword evidence="3" id="KW-1185">Reference proteome</keyword>
<evidence type="ECO:0000313" key="3">
    <source>
        <dbReference type="Proteomes" id="UP001075354"/>
    </source>
</evidence>
<gene>
    <name evidence="2" type="ORF">ONE63_003770</name>
</gene>
<feature type="compositionally biased region" description="Polar residues" evidence="1">
    <location>
        <begin position="63"/>
        <end position="73"/>
    </location>
</feature>